<dbReference type="InterPro" id="IPR054708">
    <property type="entry name" value="MTPAP-like_central"/>
</dbReference>
<dbReference type="Pfam" id="PF03828">
    <property type="entry name" value="PAP_assoc"/>
    <property type="match status" value="1"/>
</dbReference>
<feature type="region of interest" description="Disordered" evidence="4">
    <location>
        <begin position="386"/>
        <end position="536"/>
    </location>
</feature>
<dbReference type="SUPFAM" id="SSF81631">
    <property type="entry name" value="PAP/OAS1 substrate-binding domain"/>
    <property type="match status" value="1"/>
</dbReference>
<comment type="similarity">
    <text evidence="1">Belongs to the BROX family.</text>
</comment>
<dbReference type="InterPro" id="IPR038898">
    <property type="entry name" value="BROX"/>
</dbReference>
<dbReference type="InterPro" id="IPR043519">
    <property type="entry name" value="NT_sf"/>
</dbReference>
<evidence type="ECO:0000256" key="4">
    <source>
        <dbReference type="SAM" id="MobiDB-lite"/>
    </source>
</evidence>
<feature type="domain" description="BRO1" evidence="5">
    <location>
        <begin position="1"/>
        <end position="418"/>
    </location>
</feature>
<dbReference type="Pfam" id="PF03097">
    <property type="entry name" value="BRO1"/>
    <property type="match status" value="1"/>
</dbReference>
<evidence type="ECO:0000313" key="7">
    <source>
        <dbReference type="Proteomes" id="UP001201812"/>
    </source>
</evidence>
<dbReference type="PANTHER" id="PTHR23032">
    <property type="entry name" value="BRO1 DOMAIN-CONTAINING PROTEIN BROX"/>
    <property type="match status" value="1"/>
</dbReference>
<keyword evidence="7" id="KW-1185">Reference proteome</keyword>
<dbReference type="Gene3D" id="3.30.460.10">
    <property type="entry name" value="Beta Polymerase, domain 2"/>
    <property type="match status" value="1"/>
</dbReference>
<keyword evidence="2" id="KW-0479">Metal-binding</keyword>
<dbReference type="GO" id="GO:1990817">
    <property type="term" value="F:poly(A) RNA polymerase activity"/>
    <property type="evidence" value="ECO:0007669"/>
    <property type="project" value="UniProtKB-ARBA"/>
</dbReference>
<feature type="compositionally biased region" description="Basic and acidic residues" evidence="4">
    <location>
        <begin position="398"/>
        <end position="410"/>
    </location>
</feature>
<name>A0AAD4N2D2_9BILA</name>
<dbReference type="Pfam" id="PF22600">
    <property type="entry name" value="MTPAP-like_central"/>
    <property type="match status" value="1"/>
</dbReference>
<dbReference type="EMBL" id="JAKKPZ010000019">
    <property type="protein sequence ID" value="KAI1712255.1"/>
    <property type="molecule type" value="Genomic_DNA"/>
</dbReference>
<keyword evidence="3" id="KW-0460">Magnesium</keyword>
<dbReference type="SMART" id="SM01041">
    <property type="entry name" value="BRO1"/>
    <property type="match status" value="1"/>
</dbReference>
<accession>A0AAD4N2D2</accession>
<dbReference type="PANTHER" id="PTHR23032:SF13">
    <property type="entry name" value="BRO1 DOMAIN-CONTAINING PROTEIN BROX"/>
    <property type="match status" value="1"/>
</dbReference>
<evidence type="ECO:0000256" key="2">
    <source>
        <dbReference type="ARBA" id="ARBA00022723"/>
    </source>
</evidence>
<dbReference type="Proteomes" id="UP001201812">
    <property type="component" value="Unassembled WGS sequence"/>
</dbReference>
<dbReference type="SUPFAM" id="SSF81301">
    <property type="entry name" value="Nucleotidyltransferase"/>
    <property type="match status" value="1"/>
</dbReference>
<dbReference type="GO" id="GO:0046872">
    <property type="term" value="F:metal ion binding"/>
    <property type="evidence" value="ECO:0007669"/>
    <property type="project" value="UniProtKB-KW"/>
</dbReference>
<dbReference type="PROSITE" id="PS51180">
    <property type="entry name" value="BRO1"/>
    <property type="match status" value="1"/>
</dbReference>
<dbReference type="InterPro" id="IPR004328">
    <property type="entry name" value="BRO1_dom"/>
</dbReference>
<evidence type="ECO:0000256" key="3">
    <source>
        <dbReference type="ARBA" id="ARBA00022842"/>
    </source>
</evidence>
<gene>
    <name evidence="6" type="ORF">DdX_09807</name>
</gene>
<dbReference type="Gene3D" id="1.10.1410.10">
    <property type="match status" value="1"/>
</dbReference>
<protein>
    <submittedName>
        <fullName evidence="6">BRO1-like domain-containing protein</fullName>
    </submittedName>
</protein>
<dbReference type="CDD" id="cd05402">
    <property type="entry name" value="NT_PAP_TUTase"/>
    <property type="match status" value="1"/>
</dbReference>
<comment type="caution">
    <text evidence="6">The sequence shown here is derived from an EMBL/GenBank/DDBJ whole genome shotgun (WGS) entry which is preliminary data.</text>
</comment>
<proteinExistence type="inferred from homology"/>
<evidence type="ECO:0000259" key="5">
    <source>
        <dbReference type="PROSITE" id="PS51180"/>
    </source>
</evidence>
<evidence type="ECO:0000313" key="6">
    <source>
        <dbReference type="EMBL" id="KAI1712255.1"/>
    </source>
</evidence>
<feature type="compositionally biased region" description="Polar residues" evidence="4">
    <location>
        <begin position="496"/>
        <end position="525"/>
    </location>
</feature>
<reference evidence="6" key="1">
    <citation type="submission" date="2022-01" db="EMBL/GenBank/DDBJ databases">
        <title>Genome Sequence Resource for Two Populations of Ditylenchus destructor, the Migratory Endoparasitic Phytonematode.</title>
        <authorList>
            <person name="Zhang H."/>
            <person name="Lin R."/>
            <person name="Xie B."/>
        </authorList>
    </citation>
    <scope>NUCLEOTIDE SEQUENCE</scope>
    <source>
        <strain evidence="6">BazhouSP</strain>
    </source>
</reference>
<dbReference type="InterPro" id="IPR038499">
    <property type="entry name" value="BRO1_sf"/>
</dbReference>
<sequence>MAHWFHRNPLKATTYAKWELKSVITSDLAAKICSELRLRRDTFTEHLRSASAQLDTVEKEFNQYMALLYGFIYEIAETSAGSNSKLRYLQKFVWTNSMLGTEAIEVSDYWFEVLNICINVALWYMKRAAWVSGKDEVFEPDAKHIHTALRRAAGLFQFVLQNKDKLIGMYEFQGCDLESNVLDAYANQCVAEAQEVTIARAIELKHSPKIISSLAAETAHKYELCEKLIEKYNPANFEKWRSYFQLKKNFYLAYAYAYLGESFLSEDKCGEAVRACKQGIASYEKAEEMCAKYAKASGPGFVAKPEKHLFFRRIQPLLHRHLEKAERENGMIYHHTVPADAPLLESKAAYGLANPEPFEFPKPADEWTTFVYNAFDISKAFVPDFGKPKKAAKPLPPVKEEKVYETDKDPTNNSGLPLKLEDECAMPQESNAAGHSRKNDFGAGDGESPPAKQRRMESENAQPKSAPPSEELIVVEPSVSTPAAKIVRGPEKPAPSRNSLAVPSTANETSRGRSPTTPQEITTPAYSRISDEEVSDGEDLMVLYDGRAQETEENGDVVINTSTGDVQALANDVEIIPEEPQPVANGTSKEHQNIHMNGHAENEMSFDWEHMFGVSPVNRLTEVYKQIAEYRIRHARRFNSFNKSIWDHMMNNLQNDATFAWKMCIRQELWNELTKHYPKCILIAVGSSINGCGAYNCDMDLCLCLECPENRYETDRRYALRNLKKCQKSLTKVPVVKRVELIPAKVPILKLWFNQPYEQLEVDLNVNNMPGIYNSYLLHYYSRIDDKFPALCLIVKHWARRAEIADASLGTFNSYSLILMVLHFLQVASDPPVLPNLQALYPDYFSYDNNLEEFELFANLPSKLPDAPRNTKKVGELLIAFFDYYTSFDYDNWAISIERGCIFPRTELPENTRRFKVFIEEPFDGQNTARCITSDEQWDIIMEAFNEARSCFFGPRSNDPPSLQMLQIPVTHGPVAS</sequence>
<dbReference type="Gene3D" id="1.25.40.280">
    <property type="entry name" value="alix/aip1 like domains"/>
    <property type="match status" value="1"/>
</dbReference>
<organism evidence="6 7">
    <name type="scientific">Ditylenchus destructor</name>
    <dbReference type="NCBI Taxonomy" id="166010"/>
    <lineage>
        <taxon>Eukaryota</taxon>
        <taxon>Metazoa</taxon>
        <taxon>Ecdysozoa</taxon>
        <taxon>Nematoda</taxon>
        <taxon>Chromadorea</taxon>
        <taxon>Rhabditida</taxon>
        <taxon>Tylenchina</taxon>
        <taxon>Tylenchomorpha</taxon>
        <taxon>Sphaerularioidea</taxon>
        <taxon>Anguinidae</taxon>
        <taxon>Anguininae</taxon>
        <taxon>Ditylenchus</taxon>
    </lineage>
</organism>
<dbReference type="AlphaFoldDB" id="A0AAD4N2D2"/>
<dbReference type="InterPro" id="IPR002058">
    <property type="entry name" value="PAP_assoc"/>
</dbReference>
<evidence type="ECO:0000256" key="1">
    <source>
        <dbReference type="ARBA" id="ARBA00008901"/>
    </source>
</evidence>